<evidence type="ECO:0000313" key="2">
    <source>
        <dbReference type="EMBL" id="KAK9506991.1"/>
    </source>
</evidence>
<dbReference type="Proteomes" id="UP001461498">
    <property type="component" value="Unassembled WGS sequence"/>
</dbReference>
<feature type="compositionally biased region" description="Polar residues" evidence="1">
    <location>
        <begin position="511"/>
        <end position="520"/>
    </location>
</feature>
<feature type="compositionally biased region" description="Basic and acidic residues" evidence="1">
    <location>
        <begin position="224"/>
        <end position="234"/>
    </location>
</feature>
<dbReference type="AlphaFoldDB" id="A0AAW1D7L3"/>
<gene>
    <name evidence="2" type="ORF">O3M35_008829</name>
</gene>
<sequence>MFGVVAESDLTEFWAIKDHYKCTVKQETCLFTEITRPISVKNLYEGAASPPKVPALKRQVSVFNVTPVVGYKKRAQCNEIETRKPALLNCLRRWTSSEALGSMTVDPDCTVRVYSTDIDLTDHTLPSPEEQLQAVALKFPPEVVAVDVSGKSFERMGSHRRSLVSGETGDGLKRRSKTRRSRSKRRNTIAGTDAKEIAAIVSGSVPIESPELGKATPESLTSPSEKKSHLENLKEWGRSRLRQIKNIEPSVRLRSASSSRRKWDKEEPNPHSSSGNWSASSESGHSTATSHLPRSSISSGSVCPKHKKPVVVSTSSSVTSESTTLTPDDGETCSMYSCDTEGYYTSFHLDSGLKTLREEEPCTPMHCTSALSVNSQVNQSAAESEYELFGKGSTSTTASSAGTVCTTLLVPPSAPSVPERISSQLSGNKTLPERTVKSYETVASRETQSLKLNKKADVKMLTFGEVKEINDTYKNNTNKYDERDNNCVITVDVHHEHRNVSPEKCGDSPDSGHNTCSSPVDSIASPSLDLEMSECSDLEGVDRMERIRVKTTINSSRIPSMCVITPPQSDDETSLNQYNRNVDSGEYVTIADVRPNTSDAIQSSQKYNTISPIILRESEYVSLNDLPTSENISEPKRQGARVTLNAEGKVVYTSDSLRRRKAVHTTGTFEPGPCVSRSDNSAVPQRQSNVRPVVAQSPLFANRKTITPSPVQKTPPKSPVAEHKEQQRQPLTTVSTNRTLSPPSQKRLNTSNQKQYFSQSTIEKQSNNNSRPLSPLVSPTKNNTITSPVVRSPTRAASPRMIVKATTSNRALSPVAARGAYVNMNQMAEDSKIKRSDSYRLANEETTVFNPNLLGRKQYGPGVIAGPSLLSAIQAARTNKAAQRSTEIDRSLEANTSLGSNGGGQSTWPRSTSTPTKNNMSSNDLDFSTVPSPIQKSISPPRNSRSAMDLYAVIHESKKRIQSLQKPIPNPIWPKTIPAKSVSPIPPEASAGLPQPMAPLTDVNQLKYTKQSNVSAYGTLPRLQVQKLEQSPRNLARKSYGRRTPPIIGHTNQSLASDRHGPIQPTSRTDFKKLLLQTGWSTPPSVNKESAVERLRNRTPSTVKPLKYDVLSSTIPEDCDNEEEQICSADGVSSSATNKNPTLETAL</sequence>
<feature type="region of interest" description="Disordered" evidence="1">
    <location>
        <begin position="155"/>
        <end position="192"/>
    </location>
</feature>
<feature type="region of interest" description="Disordered" evidence="1">
    <location>
        <begin position="499"/>
        <end position="524"/>
    </location>
</feature>
<feature type="region of interest" description="Disordered" evidence="1">
    <location>
        <begin position="208"/>
        <end position="234"/>
    </location>
</feature>
<feature type="region of interest" description="Disordered" evidence="1">
    <location>
        <begin position="1033"/>
        <end position="1065"/>
    </location>
</feature>
<protein>
    <recommendedName>
        <fullName evidence="4">WASP family protein member</fullName>
    </recommendedName>
</protein>
<feature type="region of interest" description="Disordered" evidence="1">
    <location>
        <begin position="251"/>
        <end position="331"/>
    </location>
</feature>
<feature type="region of interest" description="Disordered" evidence="1">
    <location>
        <begin position="881"/>
        <end position="943"/>
    </location>
</feature>
<feature type="compositionally biased region" description="Polar residues" evidence="1">
    <location>
        <begin position="906"/>
        <end position="943"/>
    </location>
</feature>
<feature type="compositionally biased region" description="Basic residues" evidence="1">
    <location>
        <begin position="174"/>
        <end position="187"/>
    </location>
</feature>
<evidence type="ECO:0008006" key="4">
    <source>
        <dbReference type="Google" id="ProtNLM"/>
    </source>
</evidence>
<feature type="region of interest" description="Disordered" evidence="1">
    <location>
        <begin position="1079"/>
        <end position="1098"/>
    </location>
</feature>
<feature type="region of interest" description="Disordered" evidence="1">
    <location>
        <begin position="664"/>
        <end position="798"/>
    </location>
</feature>
<feature type="compositionally biased region" description="Polar residues" evidence="1">
    <location>
        <begin position="1079"/>
        <end position="1088"/>
    </location>
</feature>
<name>A0AAW1D7L3_9HEMI</name>
<feature type="compositionally biased region" description="Polar residues" evidence="1">
    <location>
        <begin position="677"/>
        <end position="690"/>
    </location>
</feature>
<feature type="compositionally biased region" description="Polar residues" evidence="1">
    <location>
        <begin position="287"/>
        <end position="301"/>
    </location>
</feature>
<organism evidence="2 3">
    <name type="scientific">Rhynocoris fuscipes</name>
    <dbReference type="NCBI Taxonomy" id="488301"/>
    <lineage>
        <taxon>Eukaryota</taxon>
        <taxon>Metazoa</taxon>
        <taxon>Ecdysozoa</taxon>
        <taxon>Arthropoda</taxon>
        <taxon>Hexapoda</taxon>
        <taxon>Insecta</taxon>
        <taxon>Pterygota</taxon>
        <taxon>Neoptera</taxon>
        <taxon>Paraneoptera</taxon>
        <taxon>Hemiptera</taxon>
        <taxon>Heteroptera</taxon>
        <taxon>Panheteroptera</taxon>
        <taxon>Cimicomorpha</taxon>
        <taxon>Reduviidae</taxon>
        <taxon>Harpactorinae</taxon>
        <taxon>Harpactorini</taxon>
        <taxon>Rhynocoris</taxon>
    </lineage>
</organism>
<feature type="compositionally biased region" description="Polar residues" evidence="1">
    <location>
        <begin position="728"/>
        <end position="789"/>
    </location>
</feature>
<feature type="compositionally biased region" description="Low complexity" evidence="1">
    <location>
        <begin position="310"/>
        <end position="324"/>
    </location>
</feature>
<proteinExistence type="predicted"/>
<evidence type="ECO:0000313" key="3">
    <source>
        <dbReference type="Proteomes" id="UP001461498"/>
    </source>
</evidence>
<dbReference type="EMBL" id="JAPXFL010000005">
    <property type="protein sequence ID" value="KAK9506991.1"/>
    <property type="molecule type" value="Genomic_DNA"/>
</dbReference>
<evidence type="ECO:0000256" key="1">
    <source>
        <dbReference type="SAM" id="MobiDB-lite"/>
    </source>
</evidence>
<reference evidence="2 3" key="1">
    <citation type="submission" date="2022-12" db="EMBL/GenBank/DDBJ databases">
        <title>Chromosome-level genome assembly of true bugs.</title>
        <authorList>
            <person name="Ma L."/>
            <person name="Li H."/>
        </authorList>
    </citation>
    <scope>NUCLEOTIDE SEQUENCE [LARGE SCALE GENOMIC DNA]</scope>
    <source>
        <strain evidence="2">Lab_2022b</strain>
    </source>
</reference>
<keyword evidence="3" id="KW-1185">Reference proteome</keyword>
<accession>A0AAW1D7L3</accession>
<feature type="compositionally biased region" description="Low complexity" evidence="1">
    <location>
        <begin position="272"/>
        <end position="286"/>
    </location>
</feature>
<comment type="caution">
    <text evidence="2">The sequence shown here is derived from an EMBL/GenBank/DDBJ whole genome shotgun (WGS) entry which is preliminary data.</text>
</comment>